<dbReference type="PROSITE" id="PS00610">
    <property type="entry name" value="NA_NEUROTRAN_SYMP_1"/>
    <property type="match status" value="1"/>
</dbReference>
<evidence type="ECO:0000256" key="4">
    <source>
        <dbReference type="ARBA" id="ARBA00022692"/>
    </source>
</evidence>
<feature type="binding site" evidence="8">
    <location>
        <position position="79"/>
    </location>
    <ligand>
        <name>Na(+)</name>
        <dbReference type="ChEBI" id="CHEBI:29101"/>
        <label>1</label>
    </ligand>
</feature>
<evidence type="ECO:0000256" key="11">
    <source>
        <dbReference type="SAM" id="Phobius"/>
    </source>
</evidence>
<gene>
    <name evidence="13" type="primary">LOC103517832</name>
</gene>
<dbReference type="GO" id="GO:0015187">
    <property type="term" value="F:glycine transmembrane transporter activity"/>
    <property type="evidence" value="ECO:0007669"/>
    <property type="project" value="TreeGrafter"/>
</dbReference>
<evidence type="ECO:0000256" key="1">
    <source>
        <dbReference type="ARBA" id="ARBA00004141"/>
    </source>
</evidence>
<evidence type="ECO:0000256" key="2">
    <source>
        <dbReference type="ARBA" id="ARBA00006459"/>
    </source>
</evidence>
<dbReference type="GO" id="GO:0089718">
    <property type="term" value="P:amino acid import across plasma membrane"/>
    <property type="evidence" value="ECO:0007669"/>
    <property type="project" value="TreeGrafter"/>
</dbReference>
<feature type="transmembrane region" description="Helical" evidence="11">
    <location>
        <begin position="174"/>
        <end position="195"/>
    </location>
</feature>
<evidence type="ECO:0000256" key="9">
    <source>
        <dbReference type="RuleBase" id="RU003732"/>
    </source>
</evidence>
<keyword evidence="8" id="KW-0915">Sodium</keyword>
<protein>
    <recommendedName>
        <fullName evidence="9">Transporter</fullName>
    </recommendedName>
</protein>
<dbReference type="GO" id="GO:0046872">
    <property type="term" value="F:metal ion binding"/>
    <property type="evidence" value="ECO:0007669"/>
    <property type="project" value="UniProtKB-KW"/>
</dbReference>
<dbReference type="PRINTS" id="PR00176">
    <property type="entry name" value="NANEUSMPORT"/>
</dbReference>
<feature type="transmembrane region" description="Helical" evidence="11">
    <location>
        <begin position="94"/>
        <end position="113"/>
    </location>
</feature>
<dbReference type="InterPro" id="IPR037272">
    <property type="entry name" value="SNS_sf"/>
</dbReference>
<evidence type="ECO:0000256" key="5">
    <source>
        <dbReference type="ARBA" id="ARBA00022847"/>
    </source>
</evidence>
<organism evidence="12 13">
    <name type="scientific">Diaphorina citri</name>
    <name type="common">Asian citrus psyllid</name>
    <dbReference type="NCBI Taxonomy" id="121845"/>
    <lineage>
        <taxon>Eukaryota</taxon>
        <taxon>Metazoa</taxon>
        <taxon>Ecdysozoa</taxon>
        <taxon>Arthropoda</taxon>
        <taxon>Hexapoda</taxon>
        <taxon>Insecta</taxon>
        <taxon>Pterygota</taxon>
        <taxon>Neoptera</taxon>
        <taxon>Paraneoptera</taxon>
        <taxon>Hemiptera</taxon>
        <taxon>Sternorrhyncha</taxon>
        <taxon>Psylloidea</taxon>
        <taxon>Psyllidae</taxon>
        <taxon>Diaphorininae</taxon>
        <taxon>Diaphorina</taxon>
    </lineage>
</organism>
<keyword evidence="6 11" id="KW-1133">Transmembrane helix</keyword>
<evidence type="ECO:0000313" key="12">
    <source>
        <dbReference type="Proteomes" id="UP000079169"/>
    </source>
</evidence>
<feature type="binding site" evidence="8">
    <location>
        <position position="86"/>
    </location>
    <ligand>
        <name>Na(+)</name>
        <dbReference type="ChEBI" id="CHEBI:29101"/>
        <label>1</label>
    </ligand>
</feature>
<dbReference type="GeneID" id="103517832"/>
<dbReference type="KEGG" id="dci:103517832"/>
<evidence type="ECO:0000256" key="6">
    <source>
        <dbReference type="ARBA" id="ARBA00022989"/>
    </source>
</evidence>
<evidence type="ECO:0000256" key="8">
    <source>
        <dbReference type="PIRSR" id="PIRSR600175-1"/>
    </source>
</evidence>
<dbReference type="SUPFAM" id="SSF161070">
    <property type="entry name" value="SNF-like"/>
    <property type="match status" value="1"/>
</dbReference>
<dbReference type="InterPro" id="IPR000175">
    <property type="entry name" value="Na/ntran_symport"/>
</dbReference>
<keyword evidence="5 9" id="KW-0769">Symport</keyword>
<keyword evidence="7 11" id="KW-0472">Membrane</keyword>
<evidence type="ECO:0000313" key="13">
    <source>
        <dbReference type="RefSeq" id="XP_008481101.2"/>
    </source>
</evidence>
<dbReference type="Proteomes" id="UP000079169">
    <property type="component" value="Unplaced"/>
</dbReference>
<keyword evidence="8" id="KW-0479">Metal-binding</keyword>
<accession>A0A1S3DGD3</accession>
<keyword evidence="3 9" id="KW-0813">Transport</keyword>
<sequence length="204" mass="22576">MNRFFSSSGVPRGGSLRERTYSGDKQERAHHRRFSAHIVARRESTFTSIDAAIRRPSLAAVAERGSWGSRWEFLLSCVGLSVGIGNVWRFPYLAYQNGGGAFLIPYLIMLVLAGKPMYFLELAVGQFGGVGPLGLWNCCPIAKGLLQDGAISGVLYFITPTWEKLLDIQVWHAAAGQMFFSLSVSMGGLIMYSSYNDFSNNVYR</sequence>
<comment type="similarity">
    <text evidence="2 9">Belongs to the sodium:neurotransmitter symporter (SNF) (TC 2.A.22) family.</text>
</comment>
<keyword evidence="4 9" id="KW-0812">Transmembrane</keyword>
<dbReference type="GO" id="GO:0005886">
    <property type="term" value="C:plasma membrane"/>
    <property type="evidence" value="ECO:0007669"/>
    <property type="project" value="TreeGrafter"/>
</dbReference>
<dbReference type="PROSITE" id="PS50267">
    <property type="entry name" value="NA_NEUROTRAN_SYMP_3"/>
    <property type="match status" value="2"/>
</dbReference>
<keyword evidence="12" id="KW-1185">Reference proteome</keyword>
<dbReference type="AlphaFoldDB" id="A0A1S3DGD3"/>
<dbReference type="Pfam" id="PF00209">
    <property type="entry name" value="SNF"/>
    <property type="match status" value="1"/>
</dbReference>
<name>A0A1S3DGD3_DIACI</name>
<dbReference type="RefSeq" id="XP_008481101.2">
    <property type="nucleotide sequence ID" value="XM_008482879.2"/>
</dbReference>
<evidence type="ECO:0000256" key="3">
    <source>
        <dbReference type="ARBA" id="ARBA00022448"/>
    </source>
</evidence>
<evidence type="ECO:0000256" key="10">
    <source>
        <dbReference type="SAM" id="MobiDB-lite"/>
    </source>
</evidence>
<dbReference type="PaxDb" id="121845-A0A1S3DGD3"/>
<dbReference type="GO" id="GO:0005283">
    <property type="term" value="F:amino acid:sodium symporter activity"/>
    <property type="evidence" value="ECO:0007669"/>
    <property type="project" value="TreeGrafter"/>
</dbReference>
<dbReference type="PANTHER" id="PTHR11616:SF236">
    <property type="entry name" value="TRANSPORTER"/>
    <property type="match status" value="1"/>
</dbReference>
<evidence type="ECO:0000256" key="7">
    <source>
        <dbReference type="ARBA" id="ARBA00023136"/>
    </source>
</evidence>
<proteinExistence type="inferred from homology"/>
<comment type="subcellular location">
    <subcellularLocation>
        <location evidence="1">Membrane</location>
        <topology evidence="1">Multi-pass membrane protein</topology>
    </subcellularLocation>
</comment>
<dbReference type="GO" id="GO:0015179">
    <property type="term" value="F:L-amino acid transmembrane transporter activity"/>
    <property type="evidence" value="ECO:0007669"/>
    <property type="project" value="TreeGrafter"/>
</dbReference>
<dbReference type="STRING" id="121845.A0A1S3DGD3"/>
<feature type="compositionally biased region" description="Basic and acidic residues" evidence="10">
    <location>
        <begin position="15"/>
        <end position="27"/>
    </location>
</feature>
<reference evidence="13" key="1">
    <citation type="submission" date="2025-08" db="UniProtKB">
        <authorList>
            <consortium name="RefSeq"/>
        </authorList>
    </citation>
    <scope>IDENTIFICATION</scope>
</reference>
<feature type="binding site" evidence="8">
    <location>
        <position position="82"/>
    </location>
    <ligand>
        <name>Na(+)</name>
        <dbReference type="ChEBI" id="CHEBI:29101"/>
        <label>1</label>
    </ligand>
</feature>
<dbReference type="PANTHER" id="PTHR11616">
    <property type="entry name" value="SODIUM/CHLORIDE DEPENDENT TRANSPORTER"/>
    <property type="match status" value="1"/>
</dbReference>
<feature type="region of interest" description="Disordered" evidence="10">
    <location>
        <begin position="1"/>
        <end position="29"/>
    </location>
</feature>